<sequence>MMDPSAAAGTHVCEPSSVPLSSRARPSWAASLRATVACLSVSCALLAHAQTAGGRRPTQAPNRPVDAADFSGFLHIPVAIAAFIALFGVAVYLYHLLQAAEEKEKAEEPAPAGGVQPRGSPSTQQQARRRRLDRSALESLIAAPQAEAYTQAEGRAGDAAGRMGVAGEGGAPGAATAAGAEALTAAQRRREEREARREERRQQQGQRQEREENSDGDAPVQRAAPKKGETYRLRQLEREKERQRREEEEQRKQEEKRRQEEDEYNKWKAMFAVEESGEMARDEEEENRELERFINFIKVHKMTELDDLAAEFGLHTKDVVQRIRSLEDCGRLSGVLDDRGKYFYITEQELDAVADFLRSKGRIHKEKDLVPACNRIIRLQPTEEDKRALKEEERRAMNLIDLTEDADR</sequence>
<dbReference type="SMART" id="SM01128">
    <property type="entry name" value="DDRGK"/>
    <property type="match status" value="1"/>
</dbReference>
<dbReference type="InterPro" id="IPR036390">
    <property type="entry name" value="WH_DNA-bd_sf"/>
</dbReference>
<dbReference type="PANTHER" id="PTHR48176">
    <property type="entry name" value="DDRGK DOMAIN-CONTAINING PROTEIN 1"/>
    <property type="match status" value="1"/>
</dbReference>
<proteinExistence type="predicted"/>
<organism evidence="7 8">
    <name type="scientific">Besnoitia besnoiti</name>
    <name type="common">Apicomplexan protozoan</name>
    <dbReference type="NCBI Taxonomy" id="94643"/>
    <lineage>
        <taxon>Eukaryota</taxon>
        <taxon>Sar</taxon>
        <taxon>Alveolata</taxon>
        <taxon>Apicomplexa</taxon>
        <taxon>Conoidasida</taxon>
        <taxon>Coccidia</taxon>
        <taxon>Eucoccidiorida</taxon>
        <taxon>Eimeriorina</taxon>
        <taxon>Sarcocystidae</taxon>
        <taxon>Besnoitia</taxon>
    </lineage>
</organism>
<dbReference type="VEuPathDB" id="ToxoDB:BESB_003530"/>
<keyword evidence="8" id="KW-1185">Reference proteome</keyword>
<feature type="region of interest" description="Disordered" evidence="5">
    <location>
        <begin position="105"/>
        <end position="133"/>
    </location>
</feature>
<dbReference type="OrthoDB" id="2285710at2759"/>
<evidence type="ECO:0000256" key="3">
    <source>
        <dbReference type="ARBA" id="ARBA00022989"/>
    </source>
</evidence>
<dbReference type="Proteomes" id="UP000224006">
    <property type="component" value="Chromosome I"/>
</dbReference>
<dbReference type="PANTHER" id="PTHR48176:SF1">
    <property type="entry name" value="DDRGK DOMAIN-CONTAINING PROTEIN 1"/>
    <property type="match status" value="1"/>
</dbReference>
<evidence type="ECO:0000256" key="6">
    <source>
        <dbReference type="SAM" id="Phobius"/>
    </source>
</evidence>
<gene>
    <name evidence="7" type="ORF">BESB_003530</name>
</gene>
<name>A0A2A9MQ25_BESBE</name>
<keyword evidence="3 6" id="KW-1133">Transmembrane helix</keyword>
<dbReference type="Gene3D" id="1.10.10.10">
    <property type="entry name" value="Winged helix-like DNA-binding domain superfamily/Winged helix DNA-binding domain"/>
    <property type="match status" value="1"/>
</dbReference>
<feature type="compositionally biased region" description="Basic and acidic residues" evidence="5">
    <location>
        <begin position="188"/>
        <end position="213"/>
    </location>
</feature>
<comment type="caution">
    <text evidence="7">The sequence shown here is derived from an EMBL/GenBank/DDBJ whole genome shotgun (WGS) entry which is preliminary data.</text>
</comment>
<feature type="compositionally biased region" description="Low complexity" evidence="5">
    <location>
        <begin position="173"/>
        <end position="186"/>
    </location>
</feature>
<feature type="transmembrane region" description="Helical" evidence="6">
    <location>
        <begin position="73"/>
        <end position="94"/>
    </location>
</feature>
<protein>
    <recommendedName>
        <fullName evidence="9">DDRGK domain-containing protein 1</fullName>
    </recommendedName>
</protein>
<evidence type="ECO:0000256" key="4">
    <source>
        <dbReference type="ARBA" id="ARBA00023136"/>
    </source>
</evidence>
<dbReference type="GeneID" id="40305416"/>
<keyword evidence="2 6" id="KW-0812">Transmembrane</keyword>
<evidence type="ECO:0000256" key="1">
    <source>
        <dbReference type="ARBA" id="ARBA00004167"/>
    </source>
</evidence>
<dbReference type="EMBL" id="NWUJ01000001">
    <property type="protein sequence ID" value="PFH38012.1"/>
    <property type="molecule type" value="Genomic_DNA"/>
</dbReference>
<dbReference type="InterPro" id="IPR050899">
    <property type="entry name" value="DDRGK_domain-containing"/>
</dbReference>
<evidence type="ECO:0000256" key="2">
    <source>
        <dbReference type="ARBA" id="ARBA00022692"/>
    </source>
</evidence>
<dbReference type="InterPro" id="IPR036388">
    <property type="entry name" value="WH-like_DNA-bd_sf"/>
</dbReference>
<dbReference type="SUPFAM" id="SSF46785">
    <property type="entry name" value="Winged helix' DNA-binding domain"/>
    <property type="match status" value="1"/>
</dbReference>
<evidence type="ECO:0000313" key="8">
    <source>
        <dbReference type="Proteomes" id="UP000224006"/>
    </source>
</evidence>
<dbReference type="GO" id="GO:0044389">
    <property type="term" value="F:ubiquitin-like protein ligase binding"/>
    <property type="evidence" value="ECO:0007669"/>
    <property type="project" value="TreeGrafter"/>
</dbReference>
<evidence type="ECO:0008006" key="9">
    <source>
        <dbReference type="Google" id="ProtNLM"/>
    </source>
</evidence>
<dbReference type="GO" id="GO:0016020">
    <property type="term" value="C:membrane"/>
    <property type="evidence" value="ECO:0007669"/>
    <property type="project" value="UniProtKB-SubCell"/>
</dbReference>
<reference evidence="7 8" key="1">
    <citation type="submission" date="2017-09" db="EMBL/GenBank/DDBJ databases">
        <title>Genome sequencing of Besnoitia besnoiti strain Bb-Ger1.</title>
        <authorList>
            <person name="Schares G."/>
            <person name="Venepally P."/>
            <person name="Lorenzi H.A."/>
        </authorList>
    </citation>
    <scope>NUCLEOTIDE SEQUENCE [LARGE SCALE GENOMIC DNA]</scope>
    <source>
        <strain evidence="7 8">Bb-Ger1</strain>
    </source>
</reference>
<accession>A0A2A9MQ25</accession>
<comment type="subcellular location">
    <subcellularLocation>
        <location evidence="1">Membrane</location>
        <topology evidence="1">Single-pass membrane protein</topology>
    </subcellularLocation>
</comment>
<dbReference type="RefSeq" id="XP_029222021.1">
    <property type="nucleotide sequence ID" value="XM_029359108.1"/>
</dbReference>
<dbReference type="KEGG" id="bbes:BESB_003530"/>
<evidence type="ECO:0000256" key="5">
    <source>
        <dbReference type="SAM" id="MobiDB-lite"/>
    </source>
</evidence>
<feature type="compositionally biased region" description="Basic and acidic residues" evidence="5">
    <location>
        <begin position="226"/>
        <end position="262"/>
    </location>
</feature>
<keyword evidence="4 6" id="KW-0472">Membrane</keyword>
<dbReference type="STRING" id="94643.A0A2A9MQ25"/>
<dbReference type="Pfam" id="PF09756">
    <property type="entry name" value="DDRGK"/>
    <property type="match status" value="1"/>
</dbReference>
<evidence type="ECO:0000313" key="7">
    <source>
        <dbReference type="EMBL" id="PFH38012.1"/>
    </source>
</evidence>
<feature type="region of interest" description="Disordered" evidence="5">
    <location>
        <begin position="160"/>
        <end position="262"/>
    </location>
</feature>
<dbReference type="AlphaFoldDB" id="A0A2A9MQ25"/>
<dbReference type="InterPro" id="IPR019153">
    <property type="entry name" value="DDRGK_dom-contain"/>
</dbReference>